<feature type="transmembrane region" description="Helical" evidence="6">
    <location>
        <begin position="479"/>
        <end position="502"/>
    </location>
</feature>
<feature type="transmembrane region" description="Helical" evidence="6">
    <location>
        <begin position="508"/>
        <end position="531"/>
    </location>
</feature>
<keyword evidence="3 6" id="KW-0812">Transmembrane</keyword>
<evidence type="ECO:0000313" key="8">
    <source>
        <dbReference type="Proteomes" id="UP000714275"/>
    </source>
</evidence>
<evidence type="ECO:0000256" key="6">
    <source>
        <dbReference type="SAM" id="Phobius"/>
    </source>
</evidence>
<evidence type="ECO:0000313" key="7">
    <source>
        <dbReference type="EMBL" id="KAG1778054.1"/>
    </source>
</evidence>
<comment type="similarity">
    <text evidence="2">Belongs to the multi antimicrobial extrusion (MATE) (TC 2.A.66.1) family.</text>
</comment>
<dbReference type="InterPro" id="IPR045069">
    <property type="entry name" value="MATE_euk"/>
</dbReference>
<keyword evidence="8" id="KW-1185">Reference proteome</keyword>
<organism evidence="7 8">
    <name type="scientific">Suillus placidus</name>
    <dbReference type="NCBI Taxonomy" id="48579"/>
    <lineage>
        <taxon>Eukaryota</taxon>
        <taxon>Fungi</taxon>
        <taxon>Dikarya</taxon>
        <taxon>Basidiomycota</taxon>
        <taxon>Agaricomycotina</taxon>
        <taxon>Agaricomycetes</taxon>
        <taxon>Agaricomycetidae</taxon>
        <taxon>Boletales</taxon>
        <taxon>Suillineae</taxon>
        <taxon>Suillaceae</taxon>
        <taxon>Suillus</taxon>
    </lineage>
</organism>
<proteinExistence type="inferred from homology"/>
<keyword evidence="5 6" id="KW-0472">Membrane</keyword>
<feature type="transmembrane region" description="Helical" evidence="6">
    <location>
        <begin position="325"/>
        <end position="345"/>
    </location>
</feature>
<gene>
    <name evidence="7" type="ORF">EV702DRAFT_1097016</name>
</gene>
<evidence type="ECO:0000256" key="5">
    <source>
        <dbReference type="ARBA" id="ARBA00023136"/>
    </source>
</evidence>
<dbReference type="GO" id="GO:1990961">
    <property type="term" value="P:xenobiotic detoxification by transmembrane export across the plasma membrane"/>
    <property type="evidence" value="ECO:0007669"/>
    <property type="project" value="InterPro"/>
</dbReference>
<dbReference type="EMBL" id="JABBWD010000017">
    <property type="protein sequence ID" value="KAG1778054.1"/>
    <property type="molecule type" value="Genomic_DNA"/>
</dbReference>
<feature type="transmembrane region" description="Helical" evidence="6">
    <location>
        <begin position="288"/>
        <end position="313"/>
    </location>
</feature>
<dbReference type="AlphaFoldDB" id="A0A9P6ZWF4"/>
<dbReference type="Proteomes" id="UP000714275">
    <property type="component" value="Unassembled WGS sequence"/>
</dbReference>
<protein>
    <submittedName>
        <fullName evidence="7">MATE efflux family protein</fullName>
    </submittedName>
</protein>
<dbReference type="Pfam" id="PF01554">
    <property type="entry name" value="MatE"/>
    <property type="match status" value="2"/>
</dbReference>
<dbReference type="NCBIfam" id="TIGR00797">
    <property type="entry name" value="matE"/>
    <property type="match status" value="1"/>
</dbReference>
<comment type="caution">
    <text evidence="7">The sequence shown here is derived from an EMBL/GenBank/DDBJ whole genome shotgun (WGS) entry which is preliminary data.</text>
</comment>
<evidence type="ECO:0000256" key="4">
    <source>
        <dbReference type="ARBA" id="ARBA00022989"/>
    </source>
</evidence>
<comment type="subcellular location">
    <subcellularLocation>
        <location evidence="1">Membrane</location>
        <topology evidence="1">Multi-pass membrane protein</topology>
    </subcellularLocation>
</comment>
<dbReference type="PANTHER" id="PTHR11206">
    <property type="entry name" value="MULTIDRUG RESISTANCE PROTEIN"/>
    <property type="match status" value="1"/>
</dbReference>
<dbReference type="OrthoDB" id="2126698at2759"/>
<feature type="transmembrane region" description="Helical" evidence="6">
    <location>
        <begin position="253"/>
        <end position="276"/>
    </location>
</feature>
<accession>A0A9P6ZWF4</accession>
<feature type="transmembrane region" description="Helical" evidence="6">
    <location>
        <begin position="405"/>
        <end position="424"/>
    </location>
</feature>
<reference evidence="7" key="1">
    <citation type="journal article" date="2020" name="New Phytol.">
        <title>Comparative genomics reveals dynamic genome evolution in host specialist ectomycorrhizal fungi.</title>
        <authorList>
            <person name="Lofgren L.A."/>
            <person name="Nguyen N.H."/>
            <person name="Vilgalys R."/>
            <person name="Ruytinx J."/>
            <person name="Liao H.L."/>
            <person name="Branco S."/>
            <person name="Kuo A."/>
            <person name="LaButti K."/>
            <person name="Lipzen A."/>
            <person name="Andreopoulos W."/>
            <person name="Pangilinan J."/>
            <person name="Riley R."/>
            <person name="Hundley H."/>
            <person name="Na H."/>
            <person name="Barry K."/>
            <person name="Grigoriev I.V."/>
            <person name="Stajich J.E."/>
            <person name="Kennedy P.G."/>
        </authorList>
    </citation>
    <scope>NUCLEOTIDE SEQUENCE</scope>
    <source>
        <strain evidence="7">DOB743</strain>
    </source>
</reference>
<dbReference type="InterPro" id="IPR002528">
    <property type="entry name" value="MATE_fam"/>
</dbReference>
<evidence type="ECO:0000256" key="2">
    <source>
        <dbReference type="ARBA" id="ARBA00010199"/>
    </source>
</evidence>
<name>A0A9P6ZWF4_9AGAM</name>
<dbReference type="GO" id="GO:0042910">
    <property type="term" value="F:xenobiotic transmembrane transporter activity"/>
    <property type="evidence" value="ECO:0007669"/>
    <property type="project" value="InterPro"/>
</dbReference>
<dbReference type="GO" id="GO:0016020">
    <property type="term" value="C:membrane"/>
    <property type="evidence" value="ECO:0007669"/>
    <property type="project" value="UniProtKB-SubCell"/>
</dbReference>
<dbReference type="CDD" id="cd13132">
    <property type="entry name" value="MATE_eukaryotic"/>
    <property type="match status" value="1"/>
</dbReference>
<feature type="transmembrane region" description="Helical" evidence="6">
    <location>
        <begin position="444"/>
        <end position="467"/>
    </location>
</feature>
<feature type="transmembrane region" description="Helical" evidence="6">
    <location>
        <begin position="190"/>
        <end position="215"/>
    </location>
</feature>
<keyword evidence="4 6" id="KW-1133">Transmembrane helix</keyword>
<sequence length="557" mass="60407">MSTHSGIPGFLPCDHPFLAASMGHDSFEEQTQKKFRNGTENAPTQIANGIAPQPSISFVSPAPVIMANLPTENTPLLSTPIPSIEEGVHCSNKRDCPSTWVIFREELGVLAKYTLPIFTTHLFEFSFNIASVVAIGHISTTALAAATLAFMTASVSGYAIIQGLVSALDTLLPAAWTSSPRLVGLWSQRMLVVTTATLIPVLMIWFNAESILLLLRQDPEVAHLAAVYLRWASFGLPAYSFNCVSRRYFQSQGLFAVPTKIILVVAPINTFLNYIFVWGPEPIRIGFIGAPIATSISFNLISISSIIYGIFYVERTAWHPISVRSFTGLGCLVKLGLAGVGQTASEWWSWELNNLAASFLGPAALATQSVLLISSSCTFQAPFALSLATSVRIGNLLGKEQARRAGISACAAIVLAVAISVIWSTMFISFRQSWAYLVNDDPEVVTLVASILPLVAMYQVFDGIAAVTSGILRARGKQLVGALINISAYYVIGIPFGIWLAFKMDTGLVGLWVGITVSLIYCSVWGIYLCITTDWQKEVRKVLDRLAVENKNANQAK</sequence>
<evidence type="ECO:0000256" key="1">
    <source>
        <dbReference type="ARBA" id="ARBA00004141"/>
    </source>
</evidence>
<dbReference type="GO" id="GO:0015297">
    <property type="term" value="F:antiporter activity"/>
    <property type="evidence" value="ECO:0007669"/>
    <property type="project" value="InterPro"/>
</dbReference>
<evidence type="ECO:0000256" key="3">
    <source>
        <dbReference type="ARBA" id="ARBA00022692"/>
    </source>
</evidence>
<feature type="transmembrane region" description="Helical" evidence="6">
    <location>
        <begin position="365"/>
        <end position="385"/>
    </location>
</feature>